<sequence length="203" mass="22612">MLQTSKPMTDNRSILRQHMRARRHAIHEHARLAAGVTLAEHLLTLPFAPQSGAVAGYWAMNGEIPLHHWQTRLPTQVRYCLPILAGKTLRFAPWHPGQPLKQNSYGIPEPDVTLDETLTPETMTLVVTPLVGFDTQGHRLGMGGGWYDRSFAFRNRQSPPPWLVGVGFTVQQVSALPTEAWDIPVDAICTELTTLLFTTTVST</sequence>
<protein>
    <recommendedName>
        <fullName evidence="5">5-formyltetrahydrofolate cyclo-ligase</fullName>
        <ecNumber evidence="5">6.3.3.2</ecNumber>
    </recommendedName>
</protein>
<dbReference type="Gene3D" id="3.40.50.10420">
    <property type="entry name" value="NagB/RpiA/CoA transferase-like"/>
    <property type="match status" value="1"/>
</dbReference>
<dbReference type="Proteomes" id="UP000002516">
    <property type="component" value="Chromosome"/>
</dbReference>
<name>Q87D87_XYLFT</name>
<dbReference type="InterPro" id="IPR024185">
    <property type="entry name" value="FTHF_cligase-like_sf"/>
</dbReference>
<keyword evidence="5" id="KW-0460">Magnesium</keyword>
<keyword evidence="7" id="KW-1185">Reference proteome</keyword>
<organism evidence="6 7">
    <name type="scientific">Xylella fastidiosa (strain Temecula1 / ATCC 700964)</name>
    <dbReference type="NCBI Taxonomy" id="183190"/>
    <lineage>
        <taxon>Bacteria</taxon>
        <taxon>Pseudomonadati</taxon>
        <taxon>Pseudomonadota</taxon>
        <taxon>Gammaproteobacteria</taxon>
        <taxon>Lysobacterales</taxon>
        <taxon>Lysobacteraceae</taxon>
        <taxon>Xylella</taxon>
    </lineage>
</organism>
<dbReference type="SUPFAM" id="SSF100950">
    <property type="entry name" value="NagB/RpiA/CoA transferase-like"/>
    <property type="match status" value="1"/>
</dbReference>
<comment type="catalytic activity">
    <reaction evidence="5">
        <text>(6S)-5-formyl-5,6,7,8-tetrahydrofolate + ATP = (6R)-5,10-methenyltetrahydrofolate + ADP + phosphate</text>
        <dbReference type="Rhea" id="RHEA:10488"/>
        <dbReference type="ChEBI" id="CHEBI:30616"/>
        <dbReference type="ChEBI" id="CHEBI:43474"/>
        <dbReference type="ChEBI" id="CHEBI:57455"/>
        <dbReference type="ChEBI" id="CHEBI:57457"/>
        <dbReference type="ChEBI" id="CHEBI:456216"/>
        <dbReference type="EC" id="6.3.3.2"/>
    </reaction>
</comment>
<dbReference type="PANTHER" id="PTHR23407">
    <property type="entry name" value="ATPASE INHIBITOR/5-FORMYLTETRAHYDROFOLATE CYCLO-LIGASE"/>
    <property type="match status" value="1"/>
</dbReference>
<dbReference type="HOGENOM" id="CLU_066245_0_0_6"/>
<evidence type="ECO:0000256" key="1">
    <source>
        <dbReference type="ARBA" id="ARBA00010638"/>
    </source>
</evidence>
<keyword evidence="2 4" id="KW-0547">Nucleotide-binding</keyword>
<dbReference type="AlphaFoldDB" id="Q87D87"/>
<dbReference type="GO" id="GO:0009396">
    <property type="term" value="P:folic acid-containing compound biosynthetic process"/>
    <property type="evidence" value="ECO:0007669"/>
    <property type="project" value="TreeGrafter"/>
</dbReference>
<dbReference type="EMBL" id="AE009442">
    <property type="protein sequence ID" value="AAO28667.1"/>
    <property type="molecule type" value="Genomic_DNA"/>
</dbReference>
<evidence type="ECO:0000313" key="6">
    <source>
        <dbReference type="EMBL" id="AAO28667.1"/>
    </source>
</evidence>
<dbReference type="PIRSF" id="PIRSF006806">
    <property type="entry name" value="FTHF_cligase"/>
    <property type="match status" value="1"/>
</dbReference>
<evidence type="ECO:0000256" key="4">
    <source>
        <dbReference type="PIRSR" id="PIRSR006806-1"/>
    </source>
</evidence>
<evidence type="ECO:0000256" key="5">
    <source>
        <dbReference type="RuleBase" id="RU361279"/>
    </source>
</evidence>
<accession>Q87D87</accession>
<dbReference type="InterPro" id="IPR037171">
    <property type="entry name" value="NagB/RpiA_transferase-like"/>
</dbReference>
<dbReference type="EC" id="6.3.3.2" evidence="5"/>
<keyword evidence="3 4" id="KW-0067">ATP-binding</keyword>
<dbReference type="GO" id="GO:0030272">
    <property type="term" value="F:5-formyltetrahydrofolate cyclo-ligase activity"/>
    <property type="evidence" value="ECO:0007669"/>
    <property type="project" value="UniProtKB-EC"/>
</dbReference>
<dbReference type="GO" id="GO:0005524">
    <property type="term" value="F:ATP binding"/>
    <property type="evidence" value="ECO:0007669"/>
    <property type="project" value="UniProtKB-KW"/>
</dbReference>
<evidence type="ECO:0000313" key="7">
    <source>
        <dbReference type="Proteomes" id="UP000002516"/>
    </source>
</evidence>
<feature type="binding site" evidence="4">
    <location>
        <begin position="139"/>
        <end position="147"/>
    </location>
    <ligand>
        <name>ATP</name>
        <dbReference type="ChEBI" id="CHEBI:30616"/>
    </ligand>
</feature>
<feature type="binding site" evidence="4">
    <location>
        <position position="63"/>
    </location>
    <ligand>
        <name>substrate</name>
    </ligand>
</feature>
<dbReference type="Pfam" id="PF01812">
    <property type="entry name" value="5-FTHF_cyc-lig"/>
    <property type="match status" value="1"/>
</dbReference>
<evidence type="ECO:0000256" key="3">
    <source>
        <dbReference type="ARBA" id="ARBA00022840"/>
    </source>
</evidence>
<proteinExistence type="inferred from homology"/>
<dbReference type="GO" id="GO:0035999">
    <property type="term" value="P:tetrahydrofolate interconversion"/>
    <property type="evidence" value="ECO:0007669"/>
    <property type="project" value="TreeGrafter"/>
</dbReference>
<dbReference type="PANTHER" id="PTHR23407:SF1">
    <property type="entry name" value="5-FORMYLTETRAHYDROFOLATE CYCLO-LIGASE"/>
    <property type="match status" value="1"/>
</dbReference>
<comment type="cofactor">
    <cofactor evidence="5">
        <name>Mg(2+)</name>
        <dbReference type="ChEBI" id="CHEBI:18420"/>
    </cofactor>
</comment>
<dbReference type="KEGG" id="xft:PD_0799"/>
<dbReference type="NCBIfam" id="TIGR02727">
    <property type="entry name" value="MTHFS_bact"/>
    <property type="match status" value="1"/>
</dbReference>
<dbReference type="GO" id="GO:0046872">
    <property type="term" value="F:metal ion binding"/>
    <property type="evidence" value="ECO:0007669"/>
    <property type="project" value="UniProtKB-KW"/>
</dbReference>
<comment type="similarity">
    <text evidence="1 5">Belongs to the 5-formyltetrahydrofolate cyclo-ligase family.</text>
</comment>
<evidence type="ECO:0000256" key="2">
    <source>
        <dbReference type="ARBA" id="ARBA00022741"/>
    </source>
</evidence>
<dbReference type="InterPro" id="IPR002698">
    <property type="entry name" value="FTHF_cligase"/>
</dbReference>
<gene>
    <name evidence="6" type="ordered locus">PD_0799</name>
</gene>
<reference evidence="6 7" key="1">
    <citation type="journal article" date="2003" name="J. Bacteriol.">
        <title>Comparative analyses of the complete genome sequences of Pierce's disease and citrus variegated chlorosis strains of Xylella fastidiosa.</title>
        <authorList>
            <person name="Van Sluys M.A."/>
            <person name="de Oliveira M.C."/>
            <person name="Monteiro-Vitorello C.B."/>
            <person name="Miyaki C.Y."/>
            <person name="Furlan L.R."/>
            <person name="Camargo L.E."/>
            <person name="da Silva A.C."/>
            <person name="Moon D.H."/>
            <person name="Takita M.A."/>
            <person name="Lemos E.G."/>
            <person name="Machado M.A."/>
            <person name="Ferro M.I."/>
            <person name="da Silva F.R."/>
            <person name="Goldman M.H."/>
            <person name="Goldman G.H."/>
            <person name="Lemos M.V."/>
            <person name="El-Dorry H."/>
            <person name="Tsai S.M."/>
            <person name="Carrer H."/>
            <person name="Carraro D.M."/>
            <person name="de Oliveira R.C."/>
            <person name="Nunes L.R."/>
            <person name="Siqueira W.J."/>
            <person name="Coutinho L.L."/>
            <person name="Kimura E.T."/>
            <person name="Ferro E.S."/>
            <person name="Harakava R."/>
            <person name="Kuramae E.E."/>
            <person name="Marino C.L."/>
            <person name="Giglioti E."/>
            <person name="Abreu I.L."/>
            <person name="Alves L.M."/>
            <person name="do Amaral A.M."/>
            <person name="Baia G.S."/>
            <person name="Blanco S.R."/>
            <person name="Brito M.S."/>
            <person name="Cannavan F.S."/>
            <person name="Celestino A.V."/>
            <person name="da Cunha A.F."/>
            <person name="Fenille R.C."/>
            <person name="Ferro J.A."/>
            <person name="Formighieri E.F."/>
            <person name="Kishi L.T."/>
            <person name="Leoni S.G."/>
            <person name="Oliveira A.R."/>
            <person name="Rosa V.E.Jr."/>
            <person name="Sassaki F.T."/>
            <person name="Sena J.A."/>
            <person name="de Souza A.A."/>
            <person name="Truffi D."/>
            <person name="Tsukumo F."/>
            <person name="Yanai G.M."/>
            <person name="Zaros L.G."/>
            <person name="Civerolo E.L."/>
            <person name="Simpson A.J."/>
            <person name="Almeida N.F.Jr."/>
            <person name="Setubal J.C."/>
            <person name="Kitajima J.P."/>
        </authorList>
    </citation>
    <scope>NUCLEOTIDE SEQUENCE [LARGE SCALE GENOMIC DNA]</scope>
    <source>
        <strain evidence="7">Temecula1 / ATCC 700964</strain>
    </source>
</reference>
<keyword evidence="5" id="KW-0479">Metal-binding</keyword>